<reference evidence="6" key="2">
    <citation type="journal article" date="2022" name="Nat. Microbiol.">
        <title>A closed Candidatus Odinarchaeum chromosome exposes Asgard archaeal viruses.</title>
        <authorList>
            <person name="Tamarit D."/>
            <person name="Caceres E.F."/>
            <person name="Krupovic M."/>
            <person name="Nijland R."/>
            <person name="Eme L."/>
            <person name="Robinson N.P."/>
            <person name="Ettema T.J.G."/>
        </authorList>
    </citation>
    <scope>NUCLEOTIDE SEQUENCE</scope>
    <source>
        <strain evidence="6">LCB_4</strain>
    </source>
</reference>
<dbReference type="InterPro" id="IPR016130">
    <property type="entry name" value="Tyr_Pase_AS"/>
</dbReference>
<reference evidence="6" key="1">
    <citation type="journal article" date="2017" name="Nature">
        <title>Asgard archaea illuminate the origin of eukaryotic cellular complexity.</title>
        <authorList>
            <person name="Zaremba-Niedzwiedzka K."/>
            <person name="Caceres E.F."/>
            <person name="Saw J.H."/>
            <person name="Backstrom D."/>
            <person name="Juzokaite L."/>
            <person name="Vancaester E."/>
            <person name="Seitz K.W."/>
            <person name="Anantharaman K."/>
            <person name="Starnawski P."/>
            <person name="Kjeldsen K.U."/>
            <person name="Scott M.B."/>
            <person name="Nunoura T."/>
            <person name="Banfield J.F."/>
            <person name="Schramm A."/>
            <person name="Baker B.J."/>
            <person name="Spang A."/>
            <person name="Ettema T.J.G."/>
        </authorList>
    </citation>
    <scope>NUCLEOTIDE SEQUENCE</scope>
    <source>
        <strain evidence="6">LCB_4</strain>
    </source>
</reference>
<dbReference type="FunFam" id="3.90.190.10:FF:000157">
    <property type="entry name" value="Protein-tyrosine phosphatase"/>
    <property type="match status" value="1"/>
</dbReference>
<proteinExistence type="predicted"/>
<evidence type="ECO:0000259" key="3">
    <source>
        <dbReference type="PROSITE" id="PS50054"/>
    </source>
</evidence>
<feature type="domain" description="Tyrosine-protein phosphatase" evidence="3">
    <location>
        <begin position="55"/>
        <end position="201"/>
    </location>
</feature>
<dbReference type="Proteomes" id="UP000186851">
    <property type="component" value="Chromosome"/>
</dbReference>
<dbReference type="Pfam" id="PF22785">
    <property type="entry name" value="Tc-R-P"/>
    <property type="match status" value="1"/>
</dbReference>
<dbReference type="PANTHER" id="PTHR23339">
    <property type="entry name" value="TYROSINE SPECIFIC PROTEIN PHOSPHATASE AND DUAL SPECIFICITY PROTEIN PHOSPHATASE"/>
    <property type="match status" value="1"/>
</dbReference>
<dbReference type="EMBL" id="CP091871">
    <property type="protein sequence ID" value="WEU40196.1"/>
    <property type="molecule type" value="Genomic_DNA"/>
</dbReference>
<dbReference type="KEGG" id="oyw:OdinLCB4_006930"/>
<evidence type="ECO:0000256" key="1">
    <source>
        <dbReference type="ARBA" id="ARBA00013064"/>
    </source>
</evidence>
<gene>
    <name evidence="6" type="ORF">OdinLCB4_006930</name>
</gene>
<dbReference type="PROSITE" id="PS00383">
    <property type="entry name" value="TYR_PHOSPHATASE_1"/>
    <property type="match status" value="1"/>
</dbReference>
<dbReference type="InterPro" id="IPR000387">
    <property type="entry name" value="Tyr_Pase_dom"/>
</dbReference>
<dbReference type="InterPro" id="IPR050561">
    <property type="entry name" value="PTP"/>
</dbReference>
<evidence type="ECO:0000313" key="7">
    <source>
        <dbReference type="Proteomes" id="UP000186851"/>
    </source>
</evidence>
<dbReference type="GO" id="GO:0004725">
    <property type="term" value="F:protein tyrosine phosphatase activity"/>
    <property type="evidence" value="ECO:0007669"/>
    <property type="project" value="UniProtKB-EC"/>
</dbReference>
<dbReference type="SMART" id="SM00404">
    <property type="entry name" value="PTPc_motif"/>
    <property type="match status" value="1"/>
</dbReference>
<evidence type="ECO:0000256" key="2">
    <source>
        <dbReference type="ARBA" id="ARBA00022801"/>
    </source>
</evidence>
<dbReference type="PROSITE" id="PS50054">
    <property type="entry name" value="TYR_PHOSPHATASE_DUAL"/>
    <property type="match status" value="1"/>
</dbReference>
<dbReference type="Gene3D" id="3.90.190.10">
    <property type="entry name" value="Protein tyrosine phosphatase superfamily"/>
    <property type="match status" value="1"/>
</dbReference>
<evidence type="ECO:0000259" key="4">
    <source>
        <dbReference type="PROSITE" id="PS50056"/>
    </source>
</evidence>
<accession>A0AAF0IBB5</accession>
<feature type="domain" description="Rhodanese" evidence="5">
    <location>
        <begin position="116"/>
        <end position="162"/>
    </location>
</feature>
<evidence type="ECO:0000313" key="6">
    <source>
        <dbReference type="EMBL" id="WEU40196.1"/>
    </source>
</evidence>
<dbReference type="PROSITE" id="PS50206">
    <property type="entry name" value="RHODANESE_3"/>
    <property type="match status" value="1"/>
</dbReference>
<sequence>MVFKFWKSDVSKDREAEDREDTGIVPFETVYSRYEKVDLSTLIKKVEGELRPPPLFKWLIKDIIAGSAQLNSLAELAWLSRENVKGIVTLRLESLNRNFIEALGFDYLFLPIVRVPSLNQIKLFLQFVKLMIAQGKPVLVHCRNGLGRTGTMLAIYLIDIGYYPDEAVKEVESKYHQAAITHYEQYAVIKRFFRYRKKHGSF</sequence>
<protein>
    <recommendedName>
        <fullName evidence="1">protein-tyrosine-phosphatase</fullName>
        <ecNumber evidence="1">3.1.3.48</ecNumber>
    </recommendedName>
</protein>
<dbReference type="SUPFAM" id="SSF52799">
    <property type="entry name" value="(Phosphotyrosine protein) phosphatases II"/>
    <property type="match status" value="1"/>
</dbReference>
<dbReference type="AlphaFoldDB" id="A0AAF0IBB5"/>
<evidence type="ECO:0000259" key="5">
    <source>
        <dbReference type="PROSITE" id="PS50206"/>
    </source>
</evidence>
<dbReference type="InterPro" id="IPR029021">
    <property type="entry name" value="Prot-tyrosine_phosphatase-like"/>
</dbReference>
<organism evidence="6 7">
    <name type="scientific">Odinarchaeota yellowstonii (strain LCB_4)</name>
    <dbReference type="NCBI Taxonomy" id="1841599"/>
    <lineage>
        <taxon>Archaea</taxon>
        <taxon>Promethearchaeati</taxon>
        <taxon>Candidatus Odinarchaeota</taxon>
        <taxon>Candidatus Odinarchaeia</taxon>
        <taxon>Candidatus Odinarchaeales</taxon>
        <taxon>Candidatus Odinarchaeaceae</taxon>
        <taxon>Candidatus Odinarchaeum</taxon>
    </lineage>
</organism>
<dbReference type="PROSITE" id="PS50056">
    <property type="entry name" value="TYR_PHOSPHATASE_2"/>
    <property type="match status" value="1"/>
</dbReference>
<dbReference type="InterPro" id="IPR020422">
    <property type="entry name" value="TYR_PHOSPHATASE_DUAL_dom"/>
</dbReference>
<feature type="domain" description="Tyrosine specific protein phosphatases" evidence="4">
    <location>
        <begin position="122"/>
        <end position="186"/>
    </location>
</feature>
<dbReference type="InterPro" id="IPR001763">
    <property type="entry name" value="Rhodanese-like_dom"/>
</dbReference>
<dbReference type="EC" id="3.1.3.48" evidence="1"/>
<name>A0AAF0IBB5_ODILC</name>
<keyword evidence="2" id="KW-0378">Hydrolase</keyword>
<dbReference type="InterPro" id="IPR003595">
    <property type="entry name" value="Tyr_Pase_cat"/>
</dbReference>